<evidence type="ECO:0000256" key="4">
    <source>
        <dbReference type="ARBA" id="ARBA00022989"/>
    </source>
</evidence>
<feature type="transmembrane region" description="Helical" evidence="6">
    <location>
        <begin position="88"/>
        <end position="108"/>
    </location>
</feature>
<name>A0AAT9G821_9RICK</name>
<dbReference type="GO" id="GO:0005886">
    <property type="term" value="C:plasma membrane"/>
    <property type="evidence" value="ECO:0007669"/>
    <property type="project" value="UniProtKB-ARBA"/>
</dbReference>
<evidence type="ECO:0000256" key="2">
    <source>
        <dbReference type="ARBA" id="ARBA00008564"/>
    </source>
</evidence>
<dbReference type="CDD" id="cd16914">
    <property type="entry name" value="EcfT"/>
    <property type="match status" value="1"/>
</dbReference>
<proteinExistence type="inferred from homology"/>
<evidence type="ECO:0000256" key="3">
    <source>
        <dbReference type="ARBA" id="ARBA00022692"/>
    </source>
</evidence>
<dbReference type="EMBL" id="AP029170">
    <property type="protein sequence ID" value="BFD45979.1"/>
    <property type="molecule type" value="Genomic_DNA"/>
</dbReference>
<dbReference type="PANTHER" id="PTHR33514">
    <property type="entry name" value="PROTEIN ABCI12, CHLOROPLASTIC"/>
    <property type="match status" value="1"/>
</dbReference>
<dbReference type="InterPro" id="IPR003339">
    <property type="entry name" value="ABC/ECF_trnsptr_transmembrane"/>
</dbReference>
<keyword evidence="3 6" id="KW-0812">Transmembrane</keyword>
<reference evidence="7" key="1">
    <citation type="submission" date="2024-01" db="EMBL/GenBank/DDBJ databases">
        <title>Sequencing the genomes of a sandfly, Sergentomyia squamirostris, and its two endosymbionts.</title>
        <authorList>
            <person name="Itokawa K."/>
            <person name="Sanjoba C."/>
        </authorList>
    </citation>
    <scope>NUCLEOTIDE SEQUENCE</scope>
    <source>
        <strain evidence="7">RiSSQ</strain>
    </source>
</reference>
<comment type="subcellular location">
    <subcellularLocation>
        <location evidence="1">Membrane</location>
        <topology evidence="1">Multi-pass membrane protein</topology>
    </subcellularLocation>
</comment>
<sequence length="197" mass="22717">MNLDTYYQYNSPIHRLSPRIKLYSLVVFSSGLFLVSNLFLLSISLFFTFFLYFIAKIPLQKLFIQLRQIIIILLIILLVHIFTNNWIIGVQVIIRFTTLLLFASLITLTTRISEMIDSLNEILILLSYVGINHKKISLSLSLAIRFIPVIVSIFQEISVAQRTRGLERNFIATIIPTIIKILKTAENIAEAIESRSW</sequence>
<evidence type="ECO:0000313" key="7">
    <source>
        <dbReference type="EMBL" id="BFD45979.1"/>
    </source>
</evidence>
<dbReference type="PANTHER" id="PTHR33514:SF13">
    <property type="entry name" value="PROTEIN ABCI12, CHLOROPLASTIC"/>
    <property type="match status" value="1"/>
</dbReference>
<dbReference type="AlphaFoldDB" id="A0AAT9G821"/>
<keyword evidence="4 6" id="KW-1133">Transmembrane helix</keyword>
<accession>A0AAT9G821</accession>
<feature type="transmembrane region" description="Helical" evidence="6">
    <location>
        <begin position="22"/>
        <end position="55"/>
    </location>
</feature>
<evidence type="ECO:0000256" key="6">
    <source>
        <dbReference type="SAM" id="Phobius"/>
    </source>
</evidence>
<protein>
    <submittedName>
        <fullName evidence="7">Energy-coupling factor transporter transmembrane protein EcfT</fullName>
    </submittedName>
</protein>
<comment type="similarity">
    <text evidence="2">Belongs to the CbiQ family.</text>
</comment>
<gene>
    <name evidence="7" type="ORF">DMENIID0002_06250</name>
</gene>
<keyword evidence="5 6" id="KW-0472">Membrane</keyword>
<evidence type="ECO:0000256" key="5">
    <source>
        <dbReference type="ARBA" id="ARBA00023136"/>
    </source>
</evidence>
<organism evidence="7">
    <name type="scientific">Candidatus Tisiphia endosymbiont of Sergentomyia squamirostris</name>
    <dbReference type="NCBI Taxonomy" id="3113639"/>
    <lineage>
        <taxon>Bacteria</taxon>
        <taxon>Pseudomonadati</taxon>
        <taxon>Pseudomonadota</taxon>
        <taxon>Alphaproteobacteria</taxon>
        <taxon>Rickettsiales</taxon>
        <taxon>Rickettsiaceae</taxon>
        <taxon>Rickettsieae</taxon>
        <taxon>Candidatus Tisiphia</taxon>
    </lineage>
</organism>
<feature type="transmembrane region" description="Helical" evidence="6">
    <location>
        <begin position="62"/>
        <end position="82"/>
    </location>
</feature>
<dbReference type="Pfam" id="PF02361">
    <property type="entry name" value="CbiQ"/>
    <property type="match status" value="1"/>
</dbReference>
<evidence type="ECO:0000256" key="1">
    <source>
        <dbReference type="ARBA" id="ARBA00004141"/>
    </source>
</evidence>